<gene>
    <name evidence="5" type="ORF">GCM10011534_17810</name>
</gene>
<dbReference type="SMART" id="SM00342">
    <property type="entry name" value="HTH_ARAC"/>
    <property type="match status" value="1"/>
</dbReference>
<dbReference type="GO" id="GO:0000976">
    <property type="term" value="F:transcription cis-regulatory region binding"/>
    <property type="evidence" value="ECO:0007669"/>
    <property type="project" value="TreeGrafter"/>
</dbReference>
<organism evidence="5 6">
    <name type="scientific">Pseudooceanicola nanhaiensis</name>
    <dbReference type="NCBI Taxonomy" id="375761"/>
    <lineage>
        <taxon>Bacteria</taxon>
        <taxon>Pseudomonadati</taxon>
        <taxon>Pseudomonadota</taxon>
        <taxon>Alphaproteobacteria</taxon>
        <taxon>Rhodobacterales</taxon>
        <taxon>Paracoccaceae</taxon>
        <taxon>Pseudooceanicola</taxon>
    </lineage>
</organism>
<evidence type="ECO:0000259" key="4">
    <source>
        <dbReference type="PROSITE" id="PS01124"/>
    </source>
</evidence>
<evidence type="ECO:0000256" key="3">
    <source>
        <dbReference type="ARBA" id="ARBA00023163"/>
    </source>
</evidence>
<reference evidence="5" key="1">
    <citation type="journal article" date="2014" name="Int. J. Syst. Evol. Microbiol.">
        <title>Complete genome sequence of Corynebacterium casei LMG S-19264T (=DSM 44701T), isolated from a smear-ripened cheese.</title>
        <authorList>
            <consortium name="US DOE Joint Genome Institute (JGI-PGF)"/>
            <person name="Walter F."/>
            <person name="Albersmeier A."/>
            <person name="Kalinowski J."/>
            <person name="Ruckert C."/>
        </authorList>
    </citation>
    <scope>NUCLEOTIDE SEQUENCE</scope>
    <source>
        <strain evidence="5">CGMCC 1.6293</strain>
    </source>
</reference>
<dbReference type="RefSeq" id="WP_028286561.1">
    <property type="nucleotide sequence ID" value="NZ_BMLF01000001.1"/>
</dbReference>
<evidence type="ECO:0000313" key="5">
    <source>
        <dbReference type="EMBL" id="GGL96241.1"/>
    </source>
</evidence>
<dbReference type="EMBL" id="BMLF01000001">
    <property type="protein sequence ID" value="GGL96241.1"/>
    <property type="molecule type" value="Genomic_DNA"/>
</dbReference>
<sequence>MDAFASTGLVSLILAVMREADPALVAGLSRPDPMRGAVLPEAVKRDLVDAIMARHGPGPLLSIGAHLGRADEMPVAAVLLRSAGPEVLAEKWSRLERYHHASHRTRIALRDGWECTRYSTGAPASVGENCLIAGLLLGLLRGIGCRECALVIAGRAVAAGDLPRAALPAGETLERFGLRWSGIGTGAAPSAPGARDVADRLSDLLAADPGRGWRIAAAARALGLSPRSLQRQLGQAERTFSGVLRRARMREATRLLTGSSASLAEIGYCCGYADQAHFQRDFLRATNTTPGAFRRIAG</sequence>
<evidence type="ECO:0000256" key="1">
    <source>
        <dbReference type="ARBA" id="ARBA00023015"/>
    </source>
</evidence>
<keyword evidence="3" id="KW-0804">Transcription</keyword>
<dbReference type="PROSITE" id="PS01124">
    <property type="entry name" value="HTH_ARAC_FAMILY_2"/>
    <property type="match status" value="1"/>
</dbReference>
<dbReference type="Pfam" id="PF12833">
    <property type="entry name" value="HTH_18"/>
    <property type="match status" value="1"/>
</dbReference>
<evidence type="ECO:0000313" key="6">
    <source>
        <dbReference type="Proteomes" id="UP000649829"/>
    </source>
</evidence>
<dbReference type="SUPFAM" id="SSF46689">
    <property type="entry name" value="Homeodomain-like"/>
    <property type="match status" value="1"/>
</dbReference>
<reference evidence="5" key="2">
    <citation type="submission" date="2020-09" db="EMBL/GenBank/DDBJ databases">
        <authorList>
            <person name="Sun Q."/>
            <person name="Zhou Y."/>
        </authorList>
    </citation>
    <scope>NUCLEOTIDE SEQUENCE</scope>
    <source>
        <strain evidence="5">CGMCC 1.6293</strain>
    </source>
</reference>
<evidence type="ECO:0000256" key="2">
    <source>
        <dbReference type="ARBA" id="ARBA00023125"/>
    </source>
</evidence>
<dbReference type="PANTHER" id="PTHR47894:SF4">
    <property type="entry name" value="HTH-TYPE TRANSCRIPTIONAL REGULATOR GADX"/>
    <property type="match status" value="1"/>
</dbReference>
<dbReference type="InterPro" id="IPR018060">
    <property type="entry name" value="HTH_AraC"/>
</dbReference>
<keyword evidence="2" id="KW-0238">DNA-binding</keyword>
<dbReference type="AlphaFoldDB" id="A0A917SU20"/>
<name>A0A917SU20_9RHOB</name>
<dbReference type="InterPro" id="IPR009057">
    <property type="entry name" value="Homeodomain-like_sf"/>
</dbReference>
<dbReference type="PANTHER" id="PTHR47894">
    <property type="entry name" value="HTH-TYPE TRANSCRIPTIONAL REGULATOR GADX"/>
    <property type="match status" value="1"/>
</dbReference>
<keyword evidence="1" id="KW-0805">Transcription regulation</keyword>
<dbReference type="PROSITE" id="PS00041">
    <property type="entry name" value="HTH_ARAC_FAMILY_1"/>
    <property type="match status" value="1"/>
</dbReference>
<accession>A0A917SU20</accession>
<dbReference type="InterPro" id="IPR018062">
    <property type="entry name" value="HTH_AraC-typ_CS"/>
</dbReference>
<feature type="domain" description="HTH araC/xylS-type" evidence="4">
    <location>
        <begin position="199"/>
        <end position="296"/>
    </location>
</feature>
<keyword evidence="6" id="KW-1185">Reference proteome</keyword>
<protein>
    <recommendedName>
        <fullName evidence="4">HTH araC/xylS-type domain-containing protein</fullName>
    </recommendedName>
</protein>
<comment type="caution">
    <text evidence="5">The sequence shown here is derived from an EMBL/GenBank/DDBJ whole genome shotgun (WGS) entry which is preliminary data.</text>
</comment>
<dbReference type="Gene3D" id="1.10.10.60">
    <property type="entry name" value="Homeodomain-like"/>
    <property type="match status" value="1"/>
</dbReference>
<proteinExistence type="predicted"/>
<dbReference type="Proteomes" id="UP000649829">
    <property type="component" value="Unassembled WGS sequence"/>
</dbReference>
<dbReference type="GO" id="GO:0003700">
    <property type="term" value="F:DNA-binding transcription factor activity"/>
    <property type="evidence" value="ECO:0007669"/>
    <property type="project" value="InterPro"/>
</dbReference>
<dbReference type="GO" id="GO:0005829">
    <property type="term" value="C:cytosol"/>
    <property type="evidence" value="ECO:0007669"/>
    <property type="project" value="TreeGrafter"/>
</dbReference>